<evidence type="ECO:0000259" key="9">
    <source>
        <dbReference type="Pfam" id="PF13193"/>
    </source>
</evidence>
<dbReference type="InterPro" id="IPR042099">
    <property type="entry name" value="ANL_N_sf"/>
</dbReference>
<dbReference type="PANTHER" id="PTHR42921">
    <property type="entry name" value="ACETOACETYL-COA SYNTHETASE"/>
    <property type="match status" value="1"/>
</dbReference>
<dbReference type="WBParaSite" id="MBELARI_LOCUS4200">
    <property type="protein sequence ID" value="MBELARI_LOCUS4200"/>
    <property type="gene ID" value="MBELARI_LOCUS4200"/>
</dbReference>
<dbReference type="NCBIfam" id="NF002937">
    <property type="entry name" value="PRK03584.1"/>
    <property type="match status" value="1"/>
</dbReference>
<dbReference type="GO" id="GO:0006631">
    <property type="term" value="P:fatty acid metabolic process"/>
    <property type="evidence" value="ECO:0007669"/>
    <property type="project" value="UniProtKB-UniRule"/>
</dbReference>
<feature type="domain" description="AMP-binding enzyme C-terminal" evidence="9">
    <location>
        <begin position="556"/>
        <end position="628"/>
    </location>
</feature>
<evidence type="ECO:0000256" key="1">
    <source>
        <dbReference type="ARBA" id="ARBA00006432"/>
    </source>
</evidence>
<dbReference type="EC" id="6.2.1.16" evidence="2 7"/>
<evidence type="ECO:0000256" key="4">
    <source>
        <dbReference type="ARBA" id="ARBA00022598"/>
    </source>
</evidence>
<protein>
    <recommendedName>
        <fullName evidence="3 7">Acetoacetyl-CoA synthetase</fullName>
        <ecNumber evidence="2 7">6.2.1.16</ecNumber>
    </recommendedName>
</protein>
<keyword evidence="7" id="KW-0963">Cytoplasm</keyword>
<comment type="catalytic activity">
    <reaction evidence="7">
        <text>acetoacetate + ATP + CoA = acetoacetyl-CoA + AMP + diphosphate</text>
        <dbReference type="Rhea" id="RHEA:16117"/>
        <dbReference type="ChEBI" id="CHEBI:13705"/>
        <dbReference type="ChEBI" id="CHEBI:30616"/>
        <dbReference type="ChEBI" id="CHEBI:33019"/>
        <dbReference type="ChEBI" id="CHEBI:57286"/>
        <dbReference type="ChEBI" id="CHEBI:57287"/>
        <dbReference type="ChEBI" id="CHEBI:456215"/>
        <dbReference type="EC" id="6.2.1.16"/>
    </reaction>
</comment>
<proteinExistence type="inferred from homology"/>
<feature type="domain" description="Acetyl-coenzyme A synthetase N-terminal" evidence="10">
    <location>
        <begin position="40"/>
        <end position="97"/>
    </location>
</feature>
<organism evidence="11 12">
    <name type="scientific">Mesorhabditis belari</name>
    <dbReference type="NCBI Taxonomy" id="2138241"/>
    <lineage>
        <taxon>Eukaryota</taxon>
        <taxon>Metazoa</taxon>
        <taxon>Ecdysozoa</taxon>
        <taxon>Nematoda</taxon>
        <taxon>Chromadorea</taxon>
        <taxon>Rhabditida</taxon>
        <taxon>Rhabditina</taxon>
        <taxon>Rhabditomorpha</taxon>
        <taxon>Rhabditoidea</taxon>
        <taxon>Rhabditidae</taxon>
        <taxon>Mesorhabditinae</taxon>
        <taxon>Mesorhabditis</taxon>
    </lineage>
</organism>
<dbReference type="Pfam" id="PF16177">
    <property type="entry name" value="ACAS_N"/>
    <property type="match status" value="1"/>
</dbReference>
<comment type="subcellular location">
    <subcellularLocation>
        <location evidence="7">Cytoplasm</location>
        <location evidence="7">Cytosol</location>
    </subcellularLocation>
</comment>
<keyword evidence="7" id="KW-0276">Fatty acid metabolism</keyword>
<dbReference type="InterPro" id="IPR032387">
    <property type="entry name" value="ACAS_N"/>
</dbReference>
<evidence type="ECO:0000259" key="10">
    <source>
        <dbReference type="Pfam" id="PF16177"/>
    </source>
</evidence>
<dbReference type="Gene3D" id="3.40.50.12780">
    <property type="entry name" value="N-terminal domain of ligase-like"/>
    <property type="match status" value="1"/>
</dbReference>
<dbReference type="InterPro" id="IPR020845">
    <property type="entry name" value="AMP-binding_CS"/>
</dbReference>
<dbReference type="Gene3D" id="3.30.300.30">
    <property type="match status" value="1"/>
</dbReference>
<comment type="similarity">
    <text evidence="1 7">Belongs to the ATP-dependent AMP-binding enzyme family.</text>
</comment>
<evidence type="ECO:0000256" key="5">
    <source>
        <dbReference type="ARBA" id="ARBA00022741"/>
    </source>
</evidence>
<dbReference type="NCBIfam" id="TIGR01217">
    <property type="entry name" value="ac_ac_CoA_syn"/>
    <property type="match status" value="1"/>
</dbReference>
<dbReference type="PROSITE" id="PS00455">
    <property type="entry name" value="AMP_BINDING"/>
    <property type="match status" value="1"/>
</dbReference>
<dbReference type="SUPFAM" id="SSF56801">
    <property type="entry name" value="Acetyl-CoA synthetase-like"/>
    <property type="match status" value="1"/>
</dbReference>
<keyword evidence="6 7" id="KW-0067">ATP-binding</keyword>
<dbReference type="InterPro" id="IPR025110">
    <property type="entry name" value="AMP-bd_C"/>
</dbReference>
<comment type="function">
    <text evidence="7">Converts acetoacetate to acetoacetyl-CoA in the cytosol.</text>
</comment>
<dbReference type="AlphaFoldDB" id="A0AAF3J957"/>
<accession>A0AAF3J957</accession>
<keyword evidence="4 7" id="KW-0436">Ligase</keyword>
<evidence type="ECO:0000256" key="6">
    <source>
        <dbReference type="ARBA" id="ARBA00022840"/>
    </source>
</evidence>
<evidence type="ECO:0000256" key="7">
    <source>
        <dbReference type="RuleBase" id="RU367019"/>
    </source>
</evidence>
<keyword evidence="7" id="KW-0443">Lipid metabolism</keyword>
<dbReference type="PANTHER" id="PTHR42921:SF1">
    <property type="entry name" value="ACETOACETYL-COA SYNTHETASE"/>
    <property type="match status" value="1"/>
</dbReference>
<dbReference type="Pfam" id="PF00501">
    <property type="entry name" value="AMP-binding"/>
    <property type="match status" value="1"/>
</dbReference>
<evidence type="ECO:0000313" key="12">
    <source>
        <dbReference type="WBParaSite" id="MBELARI_LOCUS4200"/>
    </source>
</evidence>
<dbReference type="InterPro" id="IPR000873">
    <property type="entry name" value="AMP-dep_synth/lig_dom"/>
</dbReference>
<dbReference type="Pfam" id="PF13193">
    <property type="entry name" value="AMP-binding_C"/>
    <property type="match status" value="1"/>
</dbReference>
<evidence type="ECO:0000256" key="2">
    <source>
        <dbReference type="ARBA" id="ARBA00012988"/>
    </source>
</evidence>
<evidence type="ECO:0000259" key="8">
    <source>
        <dbReference type="Pfam" id="PF00501"/>
    </source>
</evidence>
<keyword evidence="5 7" id="KW-0547">Nucleotide-binding</keyword>
<dbReference type="GO" id="GO:0005829">
    <property type="term" value="C:cytosol"/>
    <property type="evidence" value="ECO:0007669"/>
    <property type="project" value="UniProtKB-SubCell"/>
</dbReference>
<evidence type="ECO:0000313" key="11">
    <source>
        <dbReference type="Proteomes" id="UP000887575"/>
    </source>
</evidence>
<evidence type="ECO:0000256" key="3">
    <source>
        <dbReference type="ARBA" id="ARBA00015326"/>
    </source>
</evidence>
<dbReference type="GO" id="GO:0005524">
    <property type="term" value="F:ATP binding"/>
    <property type="evidence" value="ECO:0007669"/>
    <property type="project" value="UniProtKB-UniRule"/>
</dbReference>
<dbReference type="GO" id="GO:0030729">
    <property type="term" value="F:acetoacetate-CoA ligase activity"/>
    <property type="evidence" value="ECO:0007669"/>
    <property type="project" value="UniProtKB-UniRule"/>
</dbReference>
<dbReference type="InterPro" id="IPR005914">
    <property type="entry name" value="Acac_CoA_synth"/>
</dbReference>
<feature type="domain" description="AMP-dependent synthetase/ligase" evidence="8">
    <location>
        <begin position="120"/>
        <end position="481"/>
    </location>
</feature>
<dbReference type="Proteomes" id="UP000887575">
    <property type="component" value="Unassembled WGS sequence"/>
</dbReference>
<dbReference type="InterPro" id="IPR045851">
    <property type="entry name" value="AMP-bd_C_sf"/>
</dbReference>
<name>A0AAF3J957_9BILA</name>
<reference evidence="12" key="1">
    <citation type="submission" date="2024-02" db="UniProtKB">
        <authorList>
            <consortium name="WormBaseParasite"/>
        </authorList>
    </citation>
    <scope>IDENTIFICATION</scope>
</reference>
<keyword evidence="11" id="KW-1185">Reference proteome</keyword>
<sequence length="665" mass="74275">MVSFNEESTSFYKPNLTGDTAEEKLRKFINDRQKLKISSYDELHEHSCEHYAKFWRDFLEFSEIIYEGDANQAVDESANISEIPKWFPGVKLNYAENLLKEIGDNTKIAITAYDENLMTTDKTRKELREDVGRLANALRQSGVTKDDVVCGFMPNSYETIVAALATAALGAAWSSASLDFGPSGVLDRFKQVKPKVMFTVNATTYKQKLFDLREKIDEIVGELPSVEKVILINNKTISPIKIVEYKCRDRLILYEDFVGNSAETGLTFERIPFGHPLFVMFSSGTTGVPKAMVHTVGGTLLKHIEEHQIQNDANDEDSMFFYTTCGWMMWNWTISLLALGGRLILYDESPLEPDHYVMPKIIGHSKATIIGMGAQLYDRFEKIDPKKNLCKQFDLQAVRLVLSTGSPLKEAIFEYINACLAPGAVIGSISGGTDIIGCFMGTTLSKRVVPGQCTAPFLGMDVKAFNLKGESLLDEQGELVCLKPFPSMPSHFLNDKDKSKYLKAYFERFPGVWAHGDYCIIDSQSGGITMLGRSDATLNRGGVRMGTAEIYNVVDTFVEIADCIVVGRQIPNEKDEEILLFVKLSDGAALDDHLRTSICKAIRERQSPRHVPNKIIPITDIPYTNSGKKVEIAVKQIVNGFPVEKASSLRNPDSLDLYAQFRVKG</sequence>